<accession>K2P441</accession>
<dbReference type="eggNOG" id="COG0352">
    <property type="taxonomic scope" value="Bacteria"/>
</dbReference>
<comment type="caution">
    <text evidence="4">The sequence shown here is derived from an EMBL/GenBank/DDBJ whole genome shotgun (WGS) entry which is preliminary data.</text>
</comment>
<name>K2P441_9HYPH</name>
<evidence type="ECO:0000313" key="4">
    <source>
        <dbReference type="EMBL" id="EKF42111.1"/>
    </source>
</evidence>
<evidence type="ECO:0000313" key="5">
    <source>
        <dbReference type="Proteomes" id="UP000007374"/>
    </source>
</evidence>
<keyword evidence="2" id="KW-0784">Thiamine biosynthesis</keyword>
<comment type="pathway">
    <text evidence="1">Cofactor biosynthesis; thiamine diphosphate biosynthesis.</text>
</comment>
<dbReference type="AlphaFoldDB" id="K2P441"/>
<dbReference type="InterPro" id="IPR036206">
    <property type="entry name" value="ThiamineP_synth_sf"/>
</dbReference>
<dbReference type="PANTHER" id="PTHR20857:SF15">
    <property type="entry name" value="THIAMINE-PHOSPHATE SYNTHASE"/>
    <property type="match status" value="1"/>
</dbReference>
<dbReference type="EMBL" id="AMSI01000008">
    <property type="protein sequence ID" value="EKF42111.1"/>
    <property type="molecule type" value="Genomic_DNA"/>
</dbReference>
<evidence type="ECO:0000256" key="2">
    <source>
        <dbReference type="ARBA" id="ARBA00022977"/>
    </source>
</evidence>
<dbReference type="PANTHER" id="PTHR20857">
    <property type="entry name" value="THIAMINE-PHOSPHATE PYROPHOSPHORYLASE"/>
    <property type="match status" value="1"/>
</dbReference>
<keyword evidence="5" id="KW-1185">Reference proteome</keyword>
<dbReference type="CDD" id="cd00564">
    <property type="entry name" value="TMP_TenI"/>
    <property type="match status" value="1"/>
</dbReference>
<evidence type="ECO:0000256" key="1">
    <source>
        <dbReference type="ARBA" id="ARBA00004948"/>
    </source>
</evidence>
<dbReference type="InterPro" id="IPR022998">
    <property type="entry name" value="ThiamineP_synth_TenI"/>
</dbReference>
<dbReference type="Gene3D" id="3.20.20.70">
    <property type="entry name" value="Aldolase class I"/>
    <property type="match status" value="1"/>
</dbReference>
<dbReference type="GO" id="GO:0005737">
    <property type="term" value="C:cytoplasm"/>
    <property type="evidence" value="ECO:0007669"/>
    <property type="project" value="TreeGrafter"/>
</dbReference>
<dbReference type="GO" id="GO:0004789">
    <property type="term" value="F:thiamine-phosphate diphosphorylase activity"/>
    <property type="evidence" value="ECO:0007669"/>
    <property type="project" value="UniProtKB-EC"/>
</dbReference>
<dbReference type="SUPFAM" id="SSF51391">
    <property type="entry name" value="Thiamin phosphate synthase"/>
    <property type="match status" value="1"/>
</dbReference>
<gene>
    <name evidence="4" type="ORF">NA8A_13600</name>
</gene>
<dbReference type="Pfam" id="PF02581">
    <property type="entry name" value="TMP-TENI"/>
    <property type="match status" value="1"/>
</dbReference>
<proteinExistence type="predicted"/>
<sequence>MARSLGKQEFETMQNRCRLVLIAPPPELAANDDSHVEAALAAGDVASLIIPDYGQDEVSFQARAERLTPIAQAHGVAVMIAGPARIATRAKADGIHVEGSLESLAETAEKYQDRMMIGTGSIKTRDDALERGEVQPDYVFFGRFGYDNKPEPHPRNLTLATWWSEMVQVPCIVLGGNELSSVEAVARTGADFVALGSAVFSDETDPARAVAEANALLDRAASHFEGA</sequence>
<dbReference type="NCBIfam" id="NF005080">
    <property type="entry name" value="PRK06512.1"/>
    <property type="match status" value="1"/>
</dbReference>
<dbReference type="Proteomes" id="UP000007374">
    <property type="component" value="Unassembled WGS sequence"/>
</dbReference>
<dbReference type="EC" id="2.5.1.3" evidence="4"/>
<dbReference type="PATRIC" id="fig|1231190.3.peg.2825"/>
<reference evidence="4 5" key="1">
    <citation type="journal article" date="2012" name="J. Bacteriol.">
        <title>Genome Sequence of Nitratireductor indicus Type Strain C115.</title>
        <authorList>
            <person name="Lai Q."/>
            <person name="Li G."/>
            <person name="Yu Z."/>
            <person name="Shao Z."/>
        </authorList>
    </citation>
    <scope>NUCLEOTIDE SEQUENCE [LARGE SCALE GENOMIC DNA]</scope>
    <source>
        <strain evidence="4 5">C115</strain>
    </source>
</reference>
<dbReference type="GO" id="GO:0009228">
    <property type="term" value="P:thiamine biosynthetic process"/>
    <property type="evidence" value="ECO:0007669"/>
    <property type="project" value="UniProtKB-KW"/>
</dbReference>
<evidence type="ECO:0000259" key="3">
    <source>
        <dbReference type="Pfam" id="PF02581"/>
    </source>
</evidence>
<dbReference type="OrthoDB" id="7159061at2"/>
<dbReference type="InterPro" id="IPR013785">
    <property type="entry name" value="Aldolase_TIM"/>
</dbReference>
<feature type="domain" description="Thiamine phosphate synthase/TenI" evidence="3">
    <location>
        <begin position="20"/>
        <end position="199"/>
    </location>
</feature>
<keyword evidence="4" id="KW-0808">Transferase</keyword>
<dbReference type="STRING" id="721133.SAMN05216176_1043"/>
<organism evidence="4 5">
    <name type="scientific">Nitratireductor indicus C115</name>
    <dbReference type="NCBI Taxonomy" id="1231190"/>
    <lineage>
        <taxon>Bacteria</taxon>
        <taxon>Pseudomonadati</taxon>
        <taxon>Pseudomonadota</taxon>
        <taxon>Alphaproteobacteria</taxon>
        <taxon>Hyphomicrobiales</taxon>
        <taxon>Phyllobacteriaceae</taxon>
        <taxon>Nitratireductor</taxon>
    </lineage>
</organism>
<dbReference type="RefSeq" id="WP_009450896.1">
    <property type="nucleotide sequence ID" value="NZ_AMSI01000008.1"/>
</dbReference>
<protein>
    <submittedName>
        <fullName evidence="4">Thiamine-phosphate pyrophosphorylase</fullName>
        <ecNumber evidence="4">2.5.1.3</ecNumber>
    </submittedName>
</protein>